<feature type="compositionally biased region" description="Low complexity" evidence="1">
    <location>
        <begin position="219"/>
        <end position="232"/>
    </location>
</feature>
<evidence type="ECO:0000256" key="1">
    <source>
        <dbReference type="SAM" id="MobiDB-lite"/>
    </source>
</evidence>
<dbReference type="EMBL" id="JBHTGQ010000002">
    <property type="protein sequence ID" value="MFC7748767.1"/>
    <property type="molecule type" value="Genomic_DNA"/>
</dbReference>
<evidence type="ECO:0000313" key="3">
    <source>
        <dbReference type="Proteomes" id="UP001596528"/>
    </source>
</evidence>
<name>A0ABW2UY11_9BACL</name>
<dbReference type="RefSeq" id="WP_138787804.1">
    <property type="nucleotide sequence ID" value="NZ_JBHTGQ010000002.1"/>
</dbReference>
<organism evidence="2 3">
    <name type="scientific">Paenibacillus thermoaerophilus</name>
    <dbReference type="NCBI Taxonomy" id="1215385"/>
    <lineage>
        <taxon>Bacteria</taxon>
        <taxon>Bacillati</taxon>
        <taxon>Bacillota</taxon>
        <taxon>Bacilli</taxon>
        <taxon>Bacillales</taxon>
        <taxon>Paenibacillaceae</taxon>
        <taxon>Paenibacillus</taxon>
    </lineage>
</organism>
<protein>
    <recommendedName>
        <fullName evidence="4">DUF4340 domain-containing protein</fullName>
    </recommendedName>
</protein>
<evidence type="ECO:0000313" key="2">
    <source>
        <dbReference type="EMBL" id="MFC7748767.1"/>
    </source>
</evidence>
<gene>
    <name evidence="2" type="ORF">ACFQWB_02250</name>
</gene>
<comment type="caution">
    <text evidence="2">The sequence shown here is derived from an EMBL/GenBank/DDBJ whole genome shotgun (WGS) entry which is preliminary data.</text>
</comment>
<proteinExistence type="predicted"/>
<reference evidence="3" key="1">
    <citation type="journal article" date="2019" name="Int. J. Syst. Evol. Microbiol.">
        <title>The Global Catalogue of Microorganisms (GCM) 10K type strain sequencing project: providing services to taxonomists for standard genome sequencing and annotation.</title>
        <authorList>
            <consortium name="The Broad Institute Genomics Platform"/>
            <consortium name="The Broad Institute Genome Sequencing Center for Infectious Disease"/>
            <person name="Wu L."/>
            <person name="Ma J."/>
        </authorList>
    </citation>
    <scope>NUCLEOTIDE SEQUENCE [LARGE SCALE GENOMIC DNA]</scope>
    <source>
        <strain evidence="3">JCM 18657</strain>
    </source>
</reference>
<accession>A0ABW2UY11</accession>
<evidence type="ECO:0008006" key="4">
    <source>
        <dbReference type="Google" id="ProtNLM"/>
    </source>
</evidence>
<feature type="compositionally biased region" description="Basic and acidic residues" evidence="1">
    <location>
        <begin position="270"/>
        <end position="280"/>
    </location>
</feature>
<keyword evidence="3" id="KW-1185">Reference proteome</keyword>
<dbReference type="Proteomes" id="UP001596528">
    <property type="component" value="Unassembled WGS sequence"/>
</dbReference>
<feature type="region of interest" description="Disordered" evidence="1">
    <location>
        <begin position="206"/>
        <end position="286"/>
    </location>
</feature>
<sequence length="286" mass="31482">MNKEKDLWGLVDVFVGGTLERDGAVLVADSGGQLDPELGRIPSGRLLLHQGLRSERIVLERQSAPGSAFNTLEIHPALARKLGLKDDTRYKLSYDPDTRVLYLLRWPKIRKPAEFRIDDSLPPGYVSISPDLLVALGVPGLTSRMVLMRGERQMVCELDIPEEGKRGVFALPPGKAKLLRLTDGRRYSLLFDQVRSRLWLSTSSLRPAPAWPEPKKDAPAGSPTTAGAGSRGQPNRSWAADESITVAGFHRSDAAPGRIEPWALPGRPPLRAEEASDAHGRRPKQR</sequence>